<name>A0ABZ2QG38_9ACTN</name>
<comment type="subcellular location">
    <subcellularLocation>
        <location evidence="1">Cell envelope</location>
    </subcellularLocation>
</comment>
<organism evidence="5 6">
    <name type="scientific">Streptomyces sirii</name>
    <dbReference type="NCBI Taxonomy" id="3127701"/>
    <lineage>
        <taxon>Bacteria</taxon>
        <taxon>Bacillati</taxon>
        <taxon>Actinomycetota</taxon>
        <taxon>Actinomycetes</taxon>
        <taxon>Kitasatosporales</taxon>
        <taxon>Streptomycetaceae</taxon>
        <taxon>Streptomyces</taxon>
    </lineage>
</organism>
<dbReference type="Pfam" id="PF13407">
    <property type="entry name" value="Peripla_BP_4"/>
    <property type="match status" value="1"/>
</dbReference>
<dbReference type="InterPro" id="IPR025997">
    <property type="entry name" value="SBP_2_dom"/>
</dbReference>
<reference evidence="5 6" key="1">
    <citation type="submission" date="2024-03" db="EMBL/GenBank/DDBJ databases">
        <title>The complete genome of Streptomyces sirii sp.nov.</title>
        <authorList>
            <person name="Zakalyukina Y.V."/>
            <person name="Belik A.R."/>
            <person name="Biryukov M.V."/>
            <person name="Baturina O.A."/>
            <person name="Kabilov M.R."/>
        </authorList>
    </citation>
    <scope>NUCLEOTIDE SEQUENCE [LARGE SCALE GENOMIC DNA]</scope>
    <source>
        <strain evidence="5 6">BP-8</strain>
    </source>
</reference>
<proteinExistence type="predicted"/>
<dbReference type="RefSeq" id="WP_407285494.1">
    <property type="nucleotide sequence ID" value="NZ_CP147982.1"/>
</dbReference>
<evidence type="ECO:0000256" key="3">
    <source>
        <dbReference type="SAM" id="SignalP"/>
    </source>
</evidence>
<dbReference type="Gene3D" id="3.40.50.2300">
    <property type="match status" value="2"/>
</dbReference>
<dbReference type="PANTHER" id="PTHR30036:SF1">
    <property type="entry name" value="D-XYLOSE-BINDING PERIPLASMIC PROTEIN"/>
    <property type="match status" value="1"/>
</dbReference>
<dbReference type="EMBL" id="CP147982">
    <property type="protein sequence ID" value="WXK75410.1"/>
    <property type="molecule type" value="Genomic_DNA"/>
</dbReference>
<feature type="domain" description="Periplasmic binding protein" evidence="4">
    <location>
        <begin position="44"/>
        <end position="302"/>
    </location>
</feature>
<feature type="chain" id="PRO_5045860444" evidence="3">
    <location>
        <begin position="28"/>
        <end position="376"/>
    </location>
</feature>
<accession>A0ABZ2QG38</accession>
<dbReference type="Proteomes" id="UP001626628">
    <property type="component" value="Chromosome"/>
</dbReference>
<evidence type="ECO:0000313" key="5">
    <source>
        <dbReference type="EMBL" id="WXK75410.1"/>
    </source>
</evidence>
<dbReference type="InterPro" id="IPR050555">
    <property type="entry name" value="Bact_Solute-Bind_Prot2"/>
</dbReference>
<gene>
    <name evidence="5" type="ORF">WAB15_05235</name>
</gene>
<feature type="signal peptide" evidence="3">
    <location>
        <begin position="1"/>
        <end position="27"/>
    </location>
</feature>
<evidence type="ECO:0000313" key="6">
    <source>
        <dbReference type="Proteomes" id="UP001626628"/>
    </source>
</evidence>
<sequence length="376" mass="39911">MKTRLREAAVVLVGVCLLAGPVACGKAAEVDKPSGPVSGEPPRIGVLLPDNNWRFYHFDKPLMAKKIRQLCPECQVDIVSADHDIATQQAQMAAMITKRANVLVLDAVDSRSLRAPIERARRAGVHVVAYDRLAEGPISSYVSFDGAQVGRLQARALLRAMGDKARTGQIVMMNGGETDPNSAWFKQGALEVLRGKVRIGKAYDTAGWRQEAANANMSAAIAALGPGNIDGVYSANDGLATGIIAALKAAKVAPLPPITGQDAQLDAVQRVLTGEQTMTVLKPFRPEADNAAAMAVALAHGKDLKDIAPRRVSSPTTRDIPAVLLTPIPVTAKNIKETVVKHGLYTLDQICTPKYASACAKAGLTHTAHDEGESPR</sequence>
<evidence type="ECO:0000259" key="4">
    <source>
        <dbReference type="Pfam" id="PF13407"/>
    </source>
</evidence>
<keyword evidence="6" id="KW-1185">Reference proteome</keyword>
<evidence type="ECO:0000256" key="1">
    <source>
        <dbReference type="ARBA" id="ARBA00004196"/>
    </source>
</evidence>
<protein>
    <submittedName>
        <fullName evidence="5">Substrate-binding domain-containing protein</fullName>
    </submittedName>
</protein>
<keyword evidence="2 3" id="KW-0732">Signal</keyword>
<dbReference type="PANTHER" id="PTHR30036">
    <property type="entry name" value="D-XYLOSE-BINDING PERIPLASMIC PROTEIN"/>
    <property type="match status" value="1"/>
</dbReference>
<dbReference type="SUPFAM" id="SSF53822">
    <property type="entry name" value="Periplasmic binding protein-like I"/>
    <property type="match status" value="1"/>
</dbReference>
<evidence type="ECO:0000256" key="2">
    <source>
        <dbReference type="ARBA" id="ARBA00022729"/>
    </source>
</evidence>
<dbReference type="InterPro" id="IPR028082">
    <property type="entry name" value="Peripla_BP_I"/>
</dbReference>